<comment type="caution">
    <text evidence="9">The sequence shown here is derived from an EMBL/GenBank/DDBJ whole genome shotgun (WGS) entry which is preliminary data.</text>
</comment>
<dbReference type="InterPro" id="IPR027417">
    <property type="entry name" value="P-loop_NTPase"/>
</dbReference>
<dbReference type="InterPro" id="IPR001943">
    <property type="entry name" value="UVR_dom"/>
</dbReference>
<dbReference type="PROSITE" id="PS51194">
    <property type="entry name" value="HELICASE_CTER"/>
    <property type="match status" value="1"/>
</dbReference>
<keyword evidence="10" id="KW-1185">Reference proteome</keyword>
<feature type="domain" description="Helicase ATP-binding" evidence="7">
    <location>
        <begin position="96"/>
        <end position="333"/>
    </location>
</feature>
<reference evidence="9 10" key="1">
    <citation type="journal article" date="2023" name="Commun. Biol.">
        <title>Genome analysis of Parmales, the sister group of diatoms, reveals the evolutionary specialization of diatoms from phago-mixotrophs to photoautotrophs.</title>
        <authorList>
            <person name="Ban H."/>
            <person name="Sato S."/>
            <person name="Yoshikawa S."/>
            <person name="Yamada K."/>
            <person name="Nakamura Y."/>
            <person name="Ichinomiya M."/>
            <person name="Sato N."/>
            <person name="Blanc-Mathieu R."/>
            <person name="Endo H."/>
            <person name="Kuwata A."/>
            <person name="Ogata H."/>
        </authorList>
    </citation>
    <scope>NUCLEOTIDE SEQUENCE [LARGE SCALE GENOMIC DNA]</scope>
</reference>
<accession>A0ABQ6M8K0</accession>
<evidence type="ECO:0000256" key="2">
    <source>
        <dbReference type="ARBA" id="ARBA00022801"/>
    </source>
</evidence>
<comment type="domain">
    <text evidence="5">The Q motif is unique to and characteristic of the DEAD box family of RNA helicases and controls ATP binding and hydrolysis.</text>
</comment>
<dbReference type="PANTHER" id="PTHR24031">
    <property type="entry name" value="RNA HELICASE"/>
    <property type="match status" value="1"/>
</dbReference>
<evidence type="ECO:0000256" key="3">
    <source>
        <dbReference type="ARBA" id="ARBA00022840"/>
    </source>
</evidence>
<dbReference type="PROSITE" id="PS50151">
    <property type="entry name" value="UVR"/>
    <property type="match status" value="1"/>
</dbReference>
<evidence type="ECO:0000313" key="9">
    <source>
        <dbReference type="EMBL" id="GMI21598.1"/>
    </source>
</evidence>
<comment type="function">
    <text evidence="5">RNA helicase.</text>
</comment>
<evidence type="ECO:0000259" key="7">
    <source>
        <dbReference type="PROSITE" id="PS51192"/>
    </source>
</evidence>
<dbReference type="SMART" id="SM00487">
    <property type="entry name" value="DEXDc"/>
    <property type="match status" value="1"/>
</dbReference>
<dbReference type="Pfam" id="PF00271">
    <property type="entry name" value="Helicase_C"/>
    <property type="match status" value="1"/>
</dbReference>
<evidence type="ECO:0000256" key="1">
    <source>
        <dbReference type="ARBA" id="ARBA00022741"/>
    </source>
</evidence>
<keyword evidence="2 5" id="KW-0378">Hydrolase</keyword>
<evidence type="ECO:0000256" key="5">
    <source>
        <dbReference type="RuleBase" id="RU365068"/>
    </source>
</evidence>
<keyword evidence="5" id="KW-0347">Helicase</keyword>
<proteinExistence type="inferred from homology"/>
<comment type="similarity">
    <text evidence="5">Belongs to the DEAD box helicase family.</text>
</comment>
<keyword evidence="4 5" id="KW-0694">RNA-binding</keyword>
<dbReference type="SUPFAM" id="SSF52540">
    <property type="entry name" value="P-loop containing nucleoside triphosphate hydrolases"/>
    <property type="match status" value="1"/>
</dbReference>
<organism evidence="9 10">
    <name type="scientific">Tetraparma gracilis</name>
    <dbReference type="NCBI Taxonomy" id="2962635"/>
    <lineage>
        <taxon>Eukaryota</taxon>
        <taxon>Sar</taxon>
        <taxon>Stramenopiles</taxon>
        <taxon>Ochrophyta</taxon>
        <taxon>Bolidophyceae</taxon>
        <taxon>Parmales</taxon>
        <taxon>Triparmaceae</taxon>
        <taxon>Tetraparma</taxon>
    </lineage>
</organism>
<evidence type="ECO:0000259" key="8">
    <source>
        <dbReference type="PROSITE" id="PS51194"/>
    </source>
</evidence>
<evidence type="ECO:0000313" key="10">
    <source>
        <dbReference type="Proteomes" id="UP001165060"/>
    </source>
</evidence>
<dbReference type="Proteomes" id="UP001165060">
    <property type="component" value="Unassembled WGS sequence"/>
</dbReference>
<dbReference type="Pfam" id="PF02151">
    <property type="entry name" value="UVR"/>
    <property type="match status" value="1"/>
</dbReference>
<dbReference type="PROSITE" id="PS51192">
    <property type="entry name" value="HELICASE_ATP_BIND_1"/>
    <property type="match status" value="1"/>
</dbReference>
<comment type="catalytic activity">
    <reaction evidence="5">
        <text>ATP + H2O = ADP + phosphate + H(+)</text>
        <dbReference type="Rhea" id="RHEA:13065"/>
        <dbReference type="ChEBI" id="CHEBI:15377"/>
        <dbReference type="ChEBI" id="CHEBI:15378"/>
        <dbReference type="ChEBI" id="CHEBI:30616"/>
        <dbReference type="ChEBI" id="CHEBI:43474"/>
        <dbReference type="ChEBI" id="CHEBI:456216"/>
        <dbReference type="EC" id="3.6.4.13"/>
    </reaction>
</comment>
<evidence type="ECO:0000259" key="6">
    <source>
        <dbReference type="PROSITE" id="PS50151"/>
    </source>
</evidence>
<dbReference type="InterPro" id="IPR014001">
    <property type="entry name" value="Helicase_ATP-bd"/>
</dbReference>
<dbReference type="Gene3D" id="3.40.50.300">
    <property type="entry name" value="P-loop containing nucleotide triphosphate hydrolases"/>
    <property type="match status" value="2"/>
</dbReference>
<name>A0ABQ6M8K0_9STRA</name>
<evidence type="ECO:0000256" key="4">
    <source>
        <dbReference type="ARBA" id="ARBA00022884"/>
    </source>
</evidence>
<dbReference type="EMBL" id="BRYB01001252">
    <property type="protein sequence ID" value="GMI21598.1"/>
    <property type="molecule type" value="Genomic_DNA"/>
</dbReference>
<sequence>MASPPPPSPRSLNQLQTSLQTALRTEDYSSAAKLRDEIKSLYPSAPTVFTFSSPPLPSWLASRVPSLTKYDPTLKSPIPSFPSPTLLQSSLLSSPFSAVALSRSVTIHAPPGSGKTLAAYLHVLTVLDYSLRERCGDRLKSLTKSSLASISASKLQAFSSPSITSSIESALPPPSAIPGSKQPPLALFLVPTPALAVQQSLLAYELLGGKVRAARGEGEHAYDEWVPGDPSNAFRYEGPRGVRLSCYFPDDPPLPDVTDILITTPEGFSSLLSSSPEVFEEVEAVHLDEPDSILSPSISTALRFLFARTFPTVTVTGGTVSFPPLNSLLPKPLLYVTETSHTTELPSTDKNVLPLRGLTHKFCRTSSATPPTLTLVRLLRAMKAEDPSTRAMVFFPDEPALTAATPKVRDALWGDFKLSALKQSTGLDPLRSLDDFKTQRSDLLLLTAESGRGLDFPGVTDVLVTYSPTFEDYVHVAGRCGRMGQEKPGCVTSVGGEAVGVNVKGVGEVYGFGVEDVPEPGAGLDVEGVMKKVAEWGEDNWEGGEDLDKVRRYLEDVNKLVD</sequence>
<protein>
    <recommendedName>
        <fullName evidence="5">ATP-dependent RNA helicase</fullName>
        <ecNumber evidence="5">3.6.4.13</ecNumber>
    </recommendedName>
</protein>
<feature type="domain" description="Helicase C-terminal" evidence="8">
    <location>
        <begin position="374"/>
        <end position="525"/>
    </location>
</feature>
<gene>
    <name evidence="9" type="ORF">TeGR_g8229</name>
</gene>
<keyword evidence="3 5" id="KW-0067">ATP-binding</keyword>
<feature type="domain" description="UVR" evidence="6">
    <location>
        <begin position="9"/>
        <end position="44"/>
    </location>
</feature>
<dbReference type="EC" id="3.6.4.13" evidence="5"/>
<dbReference type="InterPro" id="IPR001650">
    <property type="entry name" value="Helicase_C-like"/>
</dbReference>
<keyword evidence="1 5" id="KW-0547">Nucleotide-binding</keyword>